<dbReference type="InterPro" id="IPR036390">
    <property type="entry name" value="WH_DNA-bd_sf"/>
</dbReference>
<dbReference type="GO" id="GO:0003677">
    <property type="term" value="F:DNA binding"/>
    <property type="evidence" value="ECO:0007669"/>
    <property type="project" value="UniProtKB-KW"/>
</dbReference>
<dbReference type="Gene3D" id="1.10.10.10">
    <property type="entry name" value="Winged helix-like DNA-binding domain superfamily/Winged helix DNA-binding domain"/>
    <property type="match status" value="1"/>
</dbReference>
<reference evidence="5 6" key="1">
    <citation type="submission" date="2016-11" db="EMBL/GenBank/DDBJ databases">
        <authorList>
            <person name="Jaros S."/>
            <person name="Januszkiewicz K."/>
            <person name="Wedrychowicz H."/>
        </authorList>
    </citation>
    <scope>NUCLEOTIDE SEQUENCE [LARGE SCALE GENOMIC DNA]</scope>
    <source>
        <strain evidence="5 6">DSM 6191</strain>
    </source>
</reference>
<dbReference type="Pfam" id="PF12802">
    <property type="entry name" value="MarR_2"/>
    <property type="match status" value="1"/>
</dbReference>
<dbReference type="PANTHER" id="PTHR42756:SF1">
    <property type="entry name" value="TRANSCRIPTIONAL REPRESSOR OF EMRAB OPERON"/>
    <property type="match status" value="1"/>
</dbReference>
<evidence type="ECO:0000259" key="4">
    <source>
        <dbReference type="PROSITE" id="PS50995"/>
    </source>
</evidence>
<dbReference type="InterPro" id="IPR036388">
    <property type="entry name" value="WH-like_DNA-bd_sf"/>
</dbReference>
<evidence type="ECO:0000313" key="5">
    <source>
        <dbReference type="EMBL" id="SHH66347.1"/>
    </source>
</evidence>
<sequence length="145" mass="17022">MDKKCVMGKIKIVSEVFDKFMMKRLKAEGMPILQNHITLFHILPEDGSTLLFNEVASLWQISKSSLSDIINKYEGQGLIQKCECHSDKRSVHIRLTEDAMPIRKRILELEEEFRSLLLKDFTDEQKEIFECNIDKVINNINDFRF</sequence>
<evidence type="ECO:0000256" key="3">
    <source>
        <dbReference type="ARBA" id="ARBA00023163"/>
    </source>
</evidence>
<accession>A0A1M5UTH4</accession>
<proteinExistence type="predicted"/>
<protein>
    <submittedName>
        <fullName evidence="5">DNA-binding transcriptional regulator, MarR family</fullName>
    </submittedName>
</protein>
<evidence type="ECO:0000256" key="1">
    <source>
        <dbReference type="ARBA" id="ARBA00023015"/>
    </source>
</evidence>
<dbReference type="GO" id="GO:0003700">
    <property type="term" value="F:DNA-binding transcription factor activity"/>
    <property type="evidence" value="ECO:0007669"/>
    <property type="project" value="InterPro"/>
</dbReference>
<keyword evidence="1" id="KW-0805">Transcription regulation</keyword>
<name>A0A1M5UTH4_9CLOT</name>
<dbReference type="SMART" id="SM00347">
    <property type="entry name" value="HTH_MARR"/>
    <property type="match status" value="1"/>
</dbReference>
<dbReference type="PANTHER" id="PTHR42756">
    <property type="entry name" value="TRANSCRIPTIONAL REGULATOR, MARR"/>
    <property type="match status" value="1"/>
</dbReference>
<dbReference type="InterPro" id="IPR000835">
    <property type="entry name" value="HTH_MarR-typ"/>
</dbReference>
<evidence type="ECO:0000256" key="2">
    <source>
        <dbReference type="ARBA" id="ARBA00023125"/>
    </source>
</evidence>
<evidence type="ECO:0000313" key="6">
    <source>
        <dbReference type="Proteomes" id="UP000184241"/>
    </source>
</evidence>
<dbReference type="PROSITE" id="PS50995">
    <property type="entry name" value="HTH_MARR_2"/>
    <property type="match status" value="1"/>
</dbReference>
<dbReference type="PRINTS" id="PR00598">
    <property type="entry name" value="HTHMARR"/>
</dbReference>
<keyword evidence="2 5" id="KW-0238">DNA-binding</keyword>
<dbReference type="AlphaFoldDB" id="A0A1M5UTH4"/>
<organism evidence="5 6">
    <name type="scientific">Clostridium intestinale DSM 6191</name>
    <dbReference type="NCBI Taxonomy" id="1121320"/>
    <lineage>
        <taxon>Bacteria</taxon>
        <taxon>Bacillati</taxon>
        <taxon>Bacillota</taxon>
        <taxon>Clostridia</taxon>
        <taxon>Eubacteriales</taxon>
        <taxon>Clostridiaceae</taxon>
        <taxon>Clostridium</taxon>
    </lineage>
</organism>
<dbReference type="EMBL" id="FQXU01000003">
    <property type="protein sequence ID" value="SHH66347.1"/>
    <property type="molecule type" value="Genomic_DNA"/>
</dbReference>
<dbReference type="Proteomes" id="UP000184241">
    <property type="component" value="Unassembled WGS sequence"/>
</dbReference>
<feature type="domain" description="HTH marR-type" evidence="4">
    <location>
        <begin position="1"/>
        <end position="138"/>
    </location>
</feature>
<dbReference type="RefSeq" id="WP_073016622.1">
    <property type="nucleotide sequence ID" value="NZ_FQXU01000003.1"/>
</dbReference>
<dbReference type="SUPFAM" id="SSF46785">
    <property type="entry name" value="Winged helix' DNA-binding domain"/>
    <property type="match status" value="1"/>
</dbReference>
<gene>
    <name evidence="5" type="ORF">SAMN02745941_00640</name>
</gene>
<keyword evidence="3" id="KW-0804">Transcription</keyword>